<dbReference type="AlphaFoldDB" id="A0A285VIY9"/>
<dbReference type="STRING" id="1122622.GCA_000421185_03473"/>
<name>A0A285VIY9_9MICO</name>
<sequence>MSDGAANDRPVIRVERGNPTPEQLAALVVVLSAAGGSGAEQGTGRPRTLWTARSRFARPRPAVGPGGWRASALPR</sequence>
<dbReference type="RefSeq" id="WP_220388056.1">
    <property type="nucleotide sequence ID" value="NZ_OBQK01000001.1"/>
</dbReference>
<dbReference type="InterPro" id="IPR032716">
    <property type="entry name" value="ACC_epsilon"/>
</dbReference>
<evidence type="ECO:0000313" key="1">
    <source>
        <dbReference type="EMBL" id="SOC52511.1"/>
    </source>
</evidence>
<gene>
    <name evidence="1" type="ORF">SAMN05421879_101627</name>
</gene>
<accession>A0A285VIY9</accession>
<dbReference type="GO" id="GO:0003989">
    <property type="term" value="F:acetyl-CoA carboxylase activity"/>
    <property type="evidence" value="ECO:0007669"/>
    <property type="project" value="InterPro"/>
</dbReference>
<dbReference type="EMBL" id="OBQK01000001">
    <property type="protein sequence ID" value="SOC52511.1"/>
    <property type="molecule type" value="Genomic_DNA"/>
</dbReference>
<dbReference type="GO" id="GO:0004658">
    <property type="term" value="F:propionyl-CoA carboxylase activity"/>
    <property type="evidence" value="ECO:0007669"/>
    <property type="project" value="InterPro"/>
</dbReference>
<proteinExistence type="predicted"/>
<dbReference type="Pfam" id="PF13822">
    <property type="entry name" value="ACC_epsilon"/>
    <property type="match status" value="1"/>
</dbReference>
<organism evidence="1 2">
    <name type="scientific">Ornithinimicrobium cerasi</name>
    <dbReference type="NCBI Taxonomy" id="2248773"/>
    <lineage>
        <taxon>Bacteria</taxon>
        <taxon>Bacillati</taxon>
        <taxon>Actinomycetota</taxon>
        <taxon>Actinomycetes</taxon>
        <taxon>Micrococcales</taxon>
        <taxon>Ornithinimicrobiaceae</taxon>
        <taxon>Ornithinimicrobium</taxon>
    </lineage>
</organism>
<keyword evidence="2" id="KW-1185">Reference proteome</keyword>
<protein>
    <submittedName>
        <fullName evidence="1">Acyl-CoA carboxylase epsilon subunit</fullName>
    </submittedName>
</protein>
<reference evidence="2" key="1">
    <citation type="submission" date="2017-08" db="EMBL/GenBank/DDBJ databases">
        <authorList>
            <person name="Varghese N."/>
            <person name="Submissions S."/>
        </authorList>
    </citation>
    <scope>NUCLEOTIDE SEQUENCE [LARGE SCALE GENOMIC DNA]</scope>
    <source>
        <strain evidence="2">USBA17B2</strain>
    </source>
</reference>
<dbReference type="Proteomes" id="UP000219688">
    <property type="component" value="Unassembled WGS sequence"/>
</dbReference>
<evidence type="ECO:0000313" key="2">
    <source>
        <dbReference type="Proteomes" id="UP000219688"/>
    </source>
</evidence>